<dbReference type="PRINTS" id="PR00483">
    <property type="entry name" value="BACPHPHTASE"/>
</dbReference>
<keyword evidence="1" id="KW-0378">Hydrolase</keyword>
<name>A0A833J7I2_9HYPH</name>
<protein>
    <recommendedName>
        <fullName evidence="1">Acid phosphatase</fullName>
        <ecNumber evidence="1">3.1.3.2</ecNumber>
    </recommendedName>
</protein>
<dbReference type="InterPro" id="IPR001011">
    <property type="entry name" value="Acid_Pase_classA_bac"/>
</dbReference>
<dbReference type="Gene3D" id="1.20.144.10">
    <property type="entry name" value="Phosphatidic acid phosphatase type 2/haloperoxidase"/>
    <property type="match status" value="1"/>
</dbReference>
<dbReference type="SMART" id="SM00014">
    <property type="entry name" value="acidPPc"/>
    <property type="match status" value="1"/>
</dbReference>
<organism evidence="3 4">
    <name type="scientific">Methylorubrum populi</name>
    <dbReference type="NCBI Taxonomy" id="223967"/>
    <lineage>
        <taxon>Bacteria</taxon>
        <taxon>Pseudomonadati</taxon>
        <taxon>Pseudomonadota</taxon>
        <taxon>Alphaproteobacteria</taxon>
        <taxon>Hyphomicrobiales</taxon>
        <taxon>Methylobacteriaceae</taxon>
        <taxon>Methylorubrum</taxon>
    </lineage>
</organism>
<dbReference type="RefSeq" id="WP_152276539.1">
    <property type="nucleotide sequence ID" value="NZ_WEKV01000008.1"/>
</dbReference>
<comment type="catalytic activity">
    <reaction evidence="1">
        <text>a phosphate monoester + H2O = an alcohol + phosphate</text>
        <dbReference type="Rhea" id="RHEA:15017"/>
        <dbReference type="ChEBI" id="CHEBI:15377"/>
        <dbReference type="ChEBI" id="CHEBI:30879"/>
        <dbReference type="ChEBI" id="CHEBI:43474"/>
        <dbReference type="ChEBI" id="CHEBI:67140"/>
        <dbReference type="EC" id="3.1.3.2"/>
    </reaction>
</comment>
<reference evidence="3 4" key="1">
    <citation type="submission" date="2019-10" db="EMBL/GenBank/DDBJ databases">
        <title>Draft Genome Sequence of the Caffeine Degrading Methylotroph Methylorubrum populi PINKEL.</title>
        <authorList>
            <person name="Dawson S.C."/>
            <person name="Zhang X."/>
            <person name="Wright M.E."/>
            <person name="Sharma G."/>
            <person name="Langner J.T."/>
            <person name="Ditty J.L."/>
            <person name="Subuyuj G.A."/>
        </authorList>
    </citation>
    <scope>NUCLEOTIDE SEQUENCE [LARGE SCALE GENOMIC DNA]</scope>
    <source>
        <strain evidence="3 4">Pinkel</strain>
    </source>
</reference>
<sequence>MLRPTRAPVRLAALLTLILAAGPLPILPLRAEPVGPSGPATPGPASAPSLEKDKLAAAAPKGYLSEEATPNLVAILPPPPAGHSAAEAADRAVYNATRAFEGSPRWALATNDVADGGAALLEDYACVLGQRIDQTRVPDLMRLLDRARIDIARATRTAKRRYRRLRPFVGNEAPICVARTPELADSFSYPSGHAGQGWAYGLIMASLMPEKATQFLVRSRLYGESRVVCGVHWLSDVEAARTGASALMAVLLAEPGFRADLERARADLTRALSGEGAKPDPTLCAREEAAARQPLL</sequence>
<evidence type="ECO:0000313" key="4">
    <source>
        <dbReference type="Proteomes" id="UP000469949"/>
    </source>
</evidence>
<dbReference type="EMBL" id="WEKV01000008">
    <property type="protein sequence ID" value="KAB7786135.1"/>
    <property type="molecule type" value="Genomic_DNA"/>
</dbReference>
<comment type="caution">
    <text evidence="3">The sequence shown here is derived from an EMBL/GenBank/DDBJ whole genome shotgun (WGS) entry which is preliminary data.</text>
</comment>
<dbReference type="GO" id="GO:0030288">
    <property type="term" value="C:outer membrane-bounded periplasmic space"/>
    <property type="evidence" value="ECO:0007669"/>
    <property type="project" value="InterPro"/>
</dbReference>
<dbReference type="SUPFAM" id="SSF48317">
    <property type="entry name" value="Acid phosphatase/Vanadium-dependent haloperoxidase"/>
    <property type="match status" value="1"/>
</dbReference>
<dbReference type="Proteomes" id="UP000469949">
    <property type="component" value="Unassembled WGS sequence"/>
</dbReference>
<gene>
    <name evidence="3" type="ORF">F8B43_1536</name>
</gene>
<evidence type="ECO:0000313" key="3">
    <source>
        <dbReference type="EMBL" id="KAB7786135.1"/>
    </source>
</evidence>
<dbReference type="EC" id="3.1.3.2" evidence="1"/>
<dbReference type="PIRSF" id="PIRSF000897">
    <property type="entry name" value="Acid_Ptase_ClsA"/>
    <property type="match status" value="1"/>
</dbReference>
<accession>A0A833J7I2</accession>
<feature type="domain" description="Phosphatidic acid phosphatase type 2/haloperoxidase" evidence="2">
    <location>
        <begin position="140"/>
        <end position="252"/>
    </location>
</feature>
<dbReference type="Pfam" id="PF01569">
    <property type="entry name" value="PAP2"/>
    <property type="match status" value="1"/>
</dbReference>
<dbReference type="CDD" id="cd03397">
    <property type="entry name" value="PAP2_acid_phosphatase"/>
    <property type="match status" value="1"/>
</dbReference>
<dbReference type="GO" id="GO:0003993">
    <property type="term" value="F:acid phosphatase activity"/>
    <property type="evidence" value="ECO:0007669"/>
    <property type="project" value="UniProtKB-EC"/>
</dbReference>
<dbReference type="InterPro" id="IPR036938">
    <property type="entry name" value="PAP2/HPO_sf"/>
</dbReference>
<evidence type="ECO:0000259" key="2">
    <source>
        <dbReference type="SMART" id="SM00014"/>
    </source>
</evidence>
<evidence type="ECO:0000256" key="1">
    <source>
        <dbReference type="PIRNR" id="PIRNR000897"/>
    </source>
</evidence>
<proteinExistence type="inferred from homology"/>
<dbReference type="AlphaFoldDB" id="A0A833J7I2"/>
<comment type="similarity">
    <text evidence="1">Belongs to the class A bacterial acid phosphatase family.</text>
</comment>
<dbReference type="InterPro" id="IPR000326">
    <property type="entry name" value="PAP2/HPO"/>
</dbReference>